<name>A0A5C5FN85_9BASI</name>
<protein>
    <submittedName>
        <fullName evidence="2">Uncharacterized protein</fullName>
    </submittedName>
</protein>
<feature type="region of interest" description="Disordered" evidence="1">
    <location>
        <begin position="152"/>
        <end position="171"/>
    </location>
</feature>
<sequence>FTLSLAHDLSTCNSFELVFSRTDSTKCSHAEKHVHPSLDKDLNKWIKSRLGPDTISVQVEGAERQLLDVPSEYLGNCSYAYRFNLMNSGKVWDYQGFYEPREVPVSRPAPILVREPLLRRPLELDLCPSRCAPHVPSPDLVSPLVIDESSFSSGLMPEGSSEDDGLTPVPSCDSSTPMSGAYIPLSPYAMNHPGASQPPAARSASLRRSSAGLYAYHRPACAMDHAGTRFADHAPCLASGHKALFLGDSHARVSYDVIKWRMEGHSEIALASPKELLKNTTIGNLGLVSCVSLLLMNCDYLDQFDSITLSTGSHPACFKCAPTVKWVEHVTARLHALPELLRTCPTKKRRSLLLFTLPTFPPEIGNNDCRTGPRMHRWSEELRRMAREQGEWQIVDVDRYSRPVQDDIRMFDGTHYLRTDAVDPIVDEIIARLGFCEK</sequence>
<dbReference type="STRING" id="5288.A0A5C5FN85"/>
<dbReference type="Proteomes" id="UP000311382">
    <property type="component" value="Unassembled WGS sequence"/>
</dbReference>
<dbReference type="AlphaFoldDB" id="A0A5C5FN85"/>
<feature type="non-terminal residue" evidence="2">
    <location>
        <position position="1"/>
    </location>
</feature>
<reference evidence="2 3" key="1">
    <citation type="submission" date="2019-03" db="EMBL/GenBank/DDBJ databases">
        <title>Rhodosporidium diobovatum UCD-FST 08-225 genome sequencing, assembly, and annotation.</title>
        <authorList>
            <person name="Fakankun I.U."/>
            <person name="Fristensky B."/>
            <person name="Levin D.B."/>
        </authorList>
    </citation>
    <scope>NUCLEOTIDE SEQUENCE [LARGE SCALE GENOMIC DNA]</scope>
    <source>
        <strain evidence="2 3">UCD-FST 08-225</strain>
    </source>
</reference>
<proteinExistence type="predicted"/>
<keyword evidence="3" id="KW-1185">Reference proteome</keyword>
<evidence type="ECO:0000256" key="1">
    <source>
        <dbReference type="SAM" id="MobiDB-lite"/>
    </source>
</evidence>
<evidence type="ECO:0000313" key="3">
    <source>
        <dbReference type="Proteomes" id="UP000311382"/>
    </source>
</evidence>
<comment type="caution">
    <text evidence="2">The sequence shown here is derived from an EMBL/GenBank/DDBJ whole genome shotgun (WGS) entry which is preliminary data.</text>
</comment>
<accession>A0A5C5FN85</accession>
<gene>
    <name evidence="2" type="ORF">DMC30DRAFT_357180</name>
</gene>
<evidence type="ECO:0000313" key="2">
    <source>
        <dbReference type="EMBL" id="TNY17394.1"/>
    </source>
</evidence>
<dbReference type="EMBL" id="SOZI01000208">
    <property type="protein sequence ID" value="TNY17394.1"/>
    <property type="molecule type" value="Genomic_DNA"/>
</dbReference>
<organism evidence="2 3">
    <name type="scientific">Rhodotorula diobovata</name>
    <dbReference type="NCBI Taxonomy" id="5288"/>
    <lineage>
        <taxon>Eukaryota</taxon>
        <taxon>Fungi</taxon>
        <taxon>Dikarya</taxon>
        <taxon>Basidiomycota</taxon>
        <taxon>Pucciniomycotina</taxon>
        <taxon>Microbotryomycetes</taxon>
        <taxon>Sporidiobolales</taxon>
        <taxon>Sporidiobolaceae</taxon>
        <taxon>Rhodotorula</taxon>
    </lineage>
</organism>
<dbReference type="OrthoDB" id="3176531at2759"/>